<dbReference type="GO" id="GO:0005829">
    <property type="term" value="C:cytosol"/>
    <property type="evidence" value="ECO:0007669"/>
    <property type="project" value="TreeGrafter"/>
</dbReference>
<dbReference type="AlphaFoldDB" id="A0A3B0XPJ3"/>
<dbReference type="Gene3D" id="1.10.10.10">
    <property type="entry name" value="Winged helix-like DNA-binding domain superfamily/Winged helix DNA-binding domain"/>
    <property type="match status" value="1"/>
</dbReference>
<evidence type="ECO:0000256" key="1">
    <source>
        <dbReference type="ARBA" id="ARBA00023015"/>
    </source>
</evidence>
<accession>A0A3B0XPJ3</accession>
<dbReference type="InterPro" id="IPR036388">
    <property type="entry name" value="WH-like_DNA-bd_sf"/>
</dbReference>
<proteinExistence type="predicted"/>
<feature type="domain" description="HTH crp-type" evidence="5">
    <location>
        <begin position="140"/>
        <end position="212"/>
    </location>
</feature>
<dbReference type="Gene3D" id="2.60.120.10">
    <property type="entry name" value="Jelly Rolls"/>
    <property type="match status" value="1"/>
</dbReference>
<evidence type="ECO:0000313" key="6">
    <source>
        <dbReference type="EMBL" id="VAW65147.1"/>
    </source>
</evidence>
<dbReference type="PANTHER" id="PTHR24567">
    <property type="entry name" value="CRP FAMILY TRANSCRIPTIONAL REGULATORY PROTEIN"/>
    <property type="match status" value="1"/>
</dbReference>
<name>A0A3B0XPJ3_9ZZZZ</name>
<dbReference type="Pfam" id="PF13545">
    <property type="entry name" value="HTH_Crp_2"/>
    <property type="match status" value="1"/>
</dbReference>
<keyword evidence="6" id="KW-0675">Receptor</keyword>
<reference evidence="6" key="1">
    <citation type="submission" date="2018-06" db="EMBL/GenBank/DDBJ databases">
        <authorList>
            <person name="Zhirakovskaya E."/>
        </authorList>
    </citation>
    <scope>NUCLEOTIDE SEQUENCE</scope>
</reference>
<dbReference type="InterPro" id="IPR014710">
    <property type="entry name" value="RmlC-like_jellyroll"/>
</dbReference>
<dbReference type="PROSITE" id="PS50042">
    <property type="entry name" value="CNMP_BINDING_3"/>
    <property type="match status" value="1"/>
</dbReference>
<dbReference type="FunFam" id="1.10.10.10:FF:000006">
    <property type="entry name" value="cAMP-activated global transcriptional regulator CRP"/>
    <property type="match status" value="1"/>
</dbReference>
<dbReference type="InterPro" id="IPR000595">
    <property type="entry name" value="cNMP-bd_dom"/>
</dbReference>
<gene>
    <name evidence="6" type="ORF">MNBD_GAMMA10-2628</name>
</gene>
<dbReference type="InterPro" id="IPR018488">
    <property type="entry name" value="cNMP-bd_CS"/>
</dbReference>
<dbReference type="CDD" id="cd00038">
    <property type="entry name" value="CAP_ED"/>
    <property type="match status" value="1"/>
</dbReference>
<dbReference type="SMART" id="SM00419">
    <property type="entry name" value="HTH_CRP"/>
    <property type="match status" value="1"/>
</dbReference>
<dbReference type="NCBIfam" id="NF008732">
    <property type="entry name" value="PRK11753.1"/>
    <property type="match status" value="1"/>
</dbReference>
<dbReference type="EMBL" id="UOFJ01000168">
    <property type="protein sequence ID" value="VAW65147.1"/>
    <property type="molecule type" value="Genomic_DNA"/>
</dbReference>
<dbReference type="SUPFAM" id="SSF51206">
    <property type="entry name" value="cAMP-binding domain-like"/>
    <property type="match status" value="1"/>
</dbReference>
<keyword evidence="1" id="KW-0805">Transcription regulation</keyword>
<dbReference type="PROSITE" id="PS00889">
    <property type="entry name" value="CNMP_BINDING_2"/>
    <property type="match status" value="1"/>
</dbReference>
<dbReference type="GO" id="GO:0003677">
    <property type="term" value="F:DNA binding"/>
    <property type="evidence" value="ECO:0007669"/>
    <property type="project" value="UniProtKB-KW"/>
</dbReference>
<dbReference type="Pfam" id="PF00027">
    <property type="entry name" value="cNMP_binding"/>
    <property type="match status" value="1"/>
</dbReference>
<dbReference type="SUPFAM" id="SSF46785">
    <property type="entry name" value="Winged helix' DNA-binding domain"/>
    <property type="match status" value="1"/>
</dbReference>
<dbReference type="InterPro" id="IPR050397">
    <property type="entry name" value="Env_Response_Regulators"/>
</dbReference>
<dbReference type="PROSITE" id="PS00042">
    <property type="entry name" value="HTH_CRP_1"/>
    <property type="match status" value="1"/>
</dbReference>
<dbReference type="CDD" id="cd00092">
    <property type="entry name" value="HTH_CRP"/>
    <property type="match status" value="1"/>
</dbReference>
<evidence type="ECO:0000256" key="3">
    <source>
        <dbReference type="ARBA" id="ARBA00023163"/>
    </source>
</evidence>
<dbReference type="InterPro" id="IPR018490">
    <property type="entry name" value="cNMP-bd_dom_sf"/>
</dbReference>
<dbReference type="GO" id="GO:0003700">
    <property type="term" value="F:DNA-binding transcription factor activity"/>
    <property type="evidence" value="ECO:0007669"/>
    <property type="project" value="InterPro"/>
</dbReference>
<dbReference type="SMART" id="SM00100">
    <property type="entry name" value="cNMP"/>
    <property type="match status" value="1"/>
</dbReference>
<dbReference type="InterPro" id="IPR036390">
    <property type="entry name" value="WH_DNA-bd_sf"/>
</dbReference>
<dbReference type="PRINTS" id="PR00034">
    <property type="entry name" value="HTHCRP"/>
</dbReference>
<dbReference type="PROSITE" id="PS51063">
    <property type="entry name" value="HTH_CRP_2"/>
    <property type="match status" value="1"/>
</dbReference>
<sequence length="218" mass="24586">MSLLPKVNTSNPSLELLLNHCHRKTYPAKKNIIHEGDEPHSLYYIIKGSVSVQTENDEGSEIILAYLNSGDFFGEAGLFKDDFDRSAMIVAKSACEIAEISYTQFRKLVKEDPEILFMLSGQIFDRLIKTSQKVRDLIFLDVSGRIARTLLELSQQPDAMTHPDGMQIKITRQDIAKIVGCSREMAGRVLKELEEDRLISAHGKTIVVHDEKHAMSLQ</sequence>
<feature type="domain" description="Cyclic nucleotide-binding" evidence="4">
    <location>
        <begin position="17"/>
        <end position="126"/>
    </location>
</feature>
<evidence type="ECO:0000259" key="5">
    <source>
        <dbReference type="PROSITE" id="PS51063"/>
    </source>
</evidence>
<organism evidence="6">
    <name type="scientific">hydrothermal vent metagenome</name>
    <dbReference type="NCBI Taxonomy" id="652676"/>
    <lineage>
        <taxon>unclassified sequences</taxon>
        <taxon>metagenomes</taxon>
        <taxon>ecological metagenomes</taxon>
    </lineage>
</organism>
<dbReference type="InterPro" id="IPR018335">
    <property type="entry name" value="Tscrpt_reg_HTH_Crp-type_CS"/>
</dbReference>
<evidence type="ECO:0000259" key="4">
    <source>
        <dbReference type="PROSITE" id="PS50042"/>
    </source>
</evidence>
<dbReference type="PANTHER" id="PTHR24567:SF68">
    <property type="entry name" value="DNA-BINDING TRANSCRIPTIONAL DUAL REGULATOR CRP"/>
    <property type="match status" value="1"/>
</dbReference>
<keyword evidence="2" id="KW-0238">DNA-binding</keyword>
<keyword evidence="3" id="KW-0804">Transcription</keyword>
<evidence type="ECO:0000256" key="2">
    <source>
        <dbReference type="ARBA" id="ARBA00023125"/>
    </source>
</evidence>
<protein>
    <submittedName>
        <fullName evidence="6">Cyclic AMP receptor protein</fullName>
    </submittedName>
</protein>
<dbReference type="InterPro" id="IPR012318">
    <property type="entry name" value="HTH_CRP"/>
</dbReference>